<comment type="caution">
    <text evidence="4">The sequence shown here is derived from an EMBL/GenBank/DDBJ whole genome shotgun (WGS) entry which is preliminary data.</text>
</comment>
<sequence>MKRTILLIEDNTDIRENAGELIALEGYEVIEAASGEIALALIDLQRPDVIVCDILMTGLDGYAVYEQVNRSYAGIPFIFTTAKAEPKDRQKATEAGVRFYLTKPYEATELLGCIASCLSGRGDE</sequence>
<dbReference type="Proteomes" id="UP001204376">
    <property type="component" value="Unassembled WGS sequence"/>
</dbReference>
<dbReference type="Gene3D" id="3.40.50.2300">
    <property type="match status" value="1"/>
</dbReference>
<keyword evidence="5" id="KW-1185">Reference proteome</keyword>
<evidence type="ECO:0000256" key="1">
    <source>
        <dbReference type="ARBA" id="ARBA00022553"/>
    </source>
</evidence>
<accession>A0ABT1TB67</accession>
<dbReference type="SUPFAM" id="SSF52172">
    <property type="entry name" value="CheY-like"/>
    <property type="match status" value="1"/>
</dbReference>
<dbReference type="PROSITE" id="PS50110">
    <property type="entry name" value="RESPONSE_REGULATORY"/>
    <property type="match status" value="1"/>
</dbReference>
<organism evidence="4 5">
    <name type="scientific">Mucilaginibacter aquariorum</name>
    <dbReference type="NCBI Taxonomy" id="2967225"/>
    <lineage>
        <taxon>Bacteria</taxon>
        <taxon>Pseudomonadati</taxon>
        <taxon>Bacteroidota</taxon>
        <taxon>Sphingobacteriia</taxon>
        <taxon>Sphingobacteriales</taxon>
        <taxon>Sphingobacteriaceae</taxon>
        <taxon>Mucilaginibacter</taxon>
    </lineage>
</organism>
<feature type="domain" description="Response regulatory" evidence="3">
    <location>
        <begin position="4"/>
        <end position="118"/>
    </location>
</feature>
<evidence type="ECO:0000313" key="5">
    <source>
        <dbReference type="Proteomes" id="UP001204376"/>
    </source>
</evidence>
<keyword evidence="1 2" id="KW-0597">Phosphoprotein</keyword>
<dbReference type="PANTHER" id="PTHR44591">
    <property type="entry name" value="STRESS RESPONSE REGULATOR PROTEIN 1"/>
    <property type="match status" value="1"/>
</dbReference>
<gene>
    <name evidence="4" type="ORF">NPE20_26270</name>
</gene>
<reference evidence="4 5" key="1">
    <citation type="submission" date="2022-07" db="EMBL/GenBank/DDBJ databases">
        <title>Mucilaginibacter sp. JC4.</title>
        <authorList>
            <person name="Le V."/>
            <person name="Ko S.-R."/>
            <person name="Ahn C.-Y."/>
            <person name="Oh H.-M."/>
        </authorList>
    </citation>
    <scope>NUCLEOTIDE SEQUENCE [LARGE SCALE GENOMIC DNA]</scope>
    <source>
        <strain evidence="4 5">JC4</strain>
    </source>
</reference>
<protein>
    <submittedName>
        <fullName evidence="4">Response regulator</fullName>
    </submittedName>
</protein>
<dbReference type="EMBL" id="JANHOH010000015">
    <property type="protein sequence ID" value="MCQ6961506.1"/>
    <property type="molecule type" value="Genomic_DNA"/>
</dbReference>
<dbReference type="RefSeq" id="WP_256541671.1">
    <property type="nucleotide sequence ID" value="NZ_JANHOH010000015.1"/>
</dbReference>
<evidence type="ECO:0000256" key="2">
    <source>
        <dbReference type="PROSITE-ProRule" id="PRU00169"/>
    </source>
</evidence>
<feature type="modified residue" description="4-aspartylphosphate" evidence="2">
    <location>
        <position position="53"/>
    </location>
</feature>
<dbReference type="InterPro" id="IPR011006">
    <property type="entry name" value="CheY-like_superfamily"/>
</dbReference>
<proteinExistence type="predicted"/>
<evidence type="ECO:0000259" key="3">
    <source>
        <dbReference type="PROSITE" id="PS50110"/>
    </source>
</evidence>
<dbReference type="InterPro" id="IPR001789">
    <property type="entry name" value="Sig_transdc_resp-reg_receiver"/>
</dbReference>
<dbReference type="SMART" id="SM00448">
    <property type="entry name" value="REC"/>
    <property type="match status" value="1"/>
</dbReference>
<dbReference type="PANTHER" id="PTHR44591:SF3">
    <property type="entry name" value="RESPONSE REGULATORY DOMAIN-CONTAINING PROTEIN"/>
    <property type="match status" value="1"/>
</dbReference>
<name>A0ABT1TB67_9SPHI</name>
<dbReference type="InterPro" id="IPR050595">
    <property type="entry name" value="Bact_response_regulator"/>
</dbReference>
<evidence type="ECO:0000313" key="4">
    <source>
        <dbReference type="EMBL" id="MCQ6961506.1"/>
    </source>
</evidence>
<dbReference type="Pfam" id="PF00072">
    <property type="entry name" value="Response_reg"/>
    <property type="match status" value="1"/>
</dbReference>